<feature type="region of interest" description="Disordered" evidence="2">
    <location>
        <begin position="782"/>
        <end position="862"/>
    </location>
</feature>
<dbReference type="Proteomes" id="UP000184188">
    <property type="component" value="Unassembled WGS sequence"/>
</dbReference>
<accession>A0A1L9SQL9</accession>
<dbReference type="RefSeq" id="XP_022583936.1">
    <property type="nucleotide sequence ID" value="XM_022724747.1"/>
</dbReference>
<dbReference type="EMBL" id="KV878338">
    <property type="protein sequence ID" value="OJJ49426.1"/>
    <property type="molecule type" value="Genomic_DNA"/>
</dbReference>
<evidence type="ECO:0000313" key="4">
    <source>
        <dbReference type="Proteomes" id="UP000184188"/>
    </source>
</evidence>
<feature type="region of interest" description="Disordered" evidence="2">
    <location>
        <begin position="667"/>
        <end position="729"/>
    </location>
</feature>
<feature type="compositionally biased region" description="Polar residues" evidence="2">
    <location>
        <begin position="458"/>
        <end position="489"/>
    </location>
</feature>
<dbReference type="AlphaFoldDB" id="A0A1L9SQL9"/>
<feature type="region of interest" description="Disordered" evidence="2">
    <location>
        <begin position="215"/>
        <end position="328"/>
    </location>
</feature>
<feature type="compositionally biased region" description="Polar residues" evidence="2">
    <location>
        <begin position="308"/>
        <end position="320"/>
    </location>
</feature>
<feature type="compositionally biased region" description="Basic and acidic residues" evidence="2">
    <location>
        <begin position="836"/>
        <end position="846"/>
    </location>
</feature>
<feature type="compositionally biased region" description="Polar residues" evidence="2">
    <location>
        <begin position="782"/>
        <end position="796"/>
    </location>
</feature>
<reference evidence="4" key="1">
    <citation type="journal article" date="2017" name="Genome Biol.">
        <title>Comparative genomics reveals high biological diversity and specific adaptations in the industrially and medically important fungal genus Aspergillus.</title>
        <authorList>
            <person name="de Vries R.P."/>
            <person name="Riley R."/>
            <person name="Wiebenga A."/>
            <person name="Aguilar-Osorio G."/>
            <person name="Amillis S."/>
            <person name="Uchima C.A."/>
            <person name="Anderluh G."/>
            <person name="Asadollahi M."/>
            <person name="Askin M."/>
            <person name="Barry K."/>
            <person name="Battaglia E."/>
            <person name="Bayram O."/>
            <person name="Benocci T."/>
            <person name="Braus-Stromeyer S.A."/>
            <person name="Caldana C."/>
            <person name="Canovas D."/>
            <person name="Cerqueira G.C."/>
            <person name="Chen F."/>
            <person name="Chen W."/>
            <person name="Choi C."/>
            <person name="Clum A."/>
            <person name="Dos Santos R.A."/>
            <person name="Damasio A.R."/>
            <person name="Diallinas G."/>
            <person name="Emri T."/>
            <person name="Fekete E."/>
            <person name="Flipphi M."/>
            <person name="Freyberg S."/>
            <person name="Gallo A."/>
            <person name="Gournas C."/>
            <person name="Habgood R."/>
            <person name="Hainaut M."/>
            <person name="Harispe M.L."/>
            <person name="Henrissat B."/>
            <person name="Hilden K.S."/>
            <person name="Hope R."/>
            <person name="Hossain A."/>
            <person name="Karabika E."/>
            <person name="Karaffa L."/>
            <person name="Karanyi Z."/>
            <person name="Krasevec N."/>
            <person name="Kuo A."/>
            <person name="Kusch H."/>
            <person name="LaButti K."/>
            <person name="Lagendijk E.L."/>
            <person name="Lapidus A."/>
            <person name="Levasseur A."/>
            <person name="Lindquist E."/>
            <person name="Lipzen A."/>
            <person name="Logrieco A.F."/>
            <person name="MacCabe A."/>
            <person name="Maekelae M.R."/>
            <person name="Malavazi I."/>
            <person name="Melin P."/>
            <person name="Meyer V."/>
            <person name="Mielnichuk N."/>
            <person name="Miskei M."/>
            <person name="Molnar A.P."/>
            <person name="Mule G."/>
            <person name="Ngan C.Y."/>
            <person name="Orejas M."/>
            <person name="Orosz E."/>
            <person name="Ouedraogo J.P."/>
            <person name="Overkamp K.M."/>
            <person name="Park H.-S."/>
            <person name="Perrone G."/>
            <person name="Piumi F."/>
            <person name="Punt P.J."/>
            <person name="Ram A.F."/>
            <person name="Ramon A."/>
            <person name="Rauscher S."/>
            <person name="Record E."/>
            <person name="Riano-Pachon D.M."/>
            <person name="Robert V."/>
            <person name="Roehrig J."/>
            <person name="Ruller R."/>
            <person name="Salamov A."/>
            <person name="Salih N.S."/>
            <person name="Samson R.A."/>
            <person name="Sandor E."/>
            <person name="Sanguinetti M."/>
            <person name="Schuetze T."/>
            <person name="Sepcic K."/>
            <person name="Shelest E."/>
            <person name="Sherlock G."/>
            <person name="Sophianopoulou V."/>
            <person name="Squina F.M."/>
            <person name="Sun H."/>
            <person name="Susca A."/>
            <person name="Todd R.B."/>
            <person name="Tsang A."/>
            <person name="Unkles S.E."/>
            <person name="van de Wiele N."/>
            <person name="van Rossen-Uffink D."/>
            <person name="Oliveira J.V."/>
            <person name="Vesth T.C."/>
            <person name="Visser J."/>
            <person name="Yu J.-H."/>
            <person name="Zhou M."/>
            <person name="Andersen M.R."/>
            <person name="Archer D.B."/>
            <person name="Baker S.E."/>
            <person name="Benoit I."/>
            <person name="Brakhage A.A."/>
            <person name="Braus G.H."/>
            <person name="Fischer R."/>
            <person name="Frisvad J.C."/>
            <person name="Goldman G.H."/>
            <person name="Houbraken J."/>
            <person name="Oakley B."/>
            <person name="Pocsi I."/>
            <person name="Scazzocchio C."/>
            <person name="Seiboth B."/>
            <person name="vanKuyk P.A."/>
            <person name="Wortman J."/>
            <person name="Dyer P.S."/>
            <person name="Grigoriev I.V."/>
        </authorList>
    </citation>
    <scope>NUCLEOTIDE SEQUENCE [LARGE SCALE GENOMIC DNA]</scope>
    <source>
        <strain evidence="4">CBS 506.65</strain>
    </source>
</reference>
<dbReference type="VEuPathDB" id="FungiDB:ASPZODRAFT_14140"/>
<evidence type="ECO:0000256" key="2">
    <source>
        <dbReference type="SAM" id="MobiDB-lite"/>
    </source>
</evidence>
<dbReference type="GeneID" id="34611212"/>
<organism evidence="3 4">
    <name type="scientific">Penicilliopsis zonata CBS 506.65</name>
    <dbReference type="NCBI Taxonomy" id="1073090"/>
    <lineage>
        <taxon>Eukaryota</taxon>
        <taxon>Fungi</taxon>
        <taxon>Dikarya</taxon>
        <taxon>Ascomycota</taxon>
        <taxon>Pezizomycotina</taxon>
        <taxon>Eurotiomycetes</taxon>
        <taxon>Eurotiomycetidae</taxon>
        <taxon>Eurotiales</taxon>
        <taxon>Aspergillaceae</taxon>
        <taxon>Penicilliopsis</taxon>
    </lineage>
</organism>
<feature type="compositionally biased region" description="Basic and acidic residues" evidence="2">
    <location>
        <begin position="885"/>
        <end position="904"/>
    </location>
</feature>
<feature type="compositionally biased region" description="Polar residues" evidence="2">
    <location>
        <begin position="19"/>
        <end position="51"/>
    </location>
</feature>
<protein>
    <recommendedName>
        <fullName evidence="5">Centrosomin N-terminal motif 1 domain-containing protein</fullName>
    </recommendedName>
</protein>
<feature type="region of interest" description="Disordered" evidence="2">
    <location>
        <begin position="567"/>
        <end position="653"/>
    </location>
</feature>
<dbReference type="OrthoDB" id="10251744at2759"/>
<proteinExistence type="predicted"/>
<evidence type="ECO:0008006" key="5">
    <source>
        <dbReference type="Google" id="ProtNLM"/>
    </source>
</evidence>
<name>A0A1L9SQL9_9EURO</name>
<feature type="compositionally biased region" description="Polar residues" evidence="2">
    <location>
        <begin position="814"/>
        <end position="827"/>
    </location>
</feature>
<evidence type="ECO:0000256" key="1">
    <source>
        <dbReference type="SAM" id="Coils"/>
    </source>
</evidence>
<feature type="coiled-coil region" evidence="1">
    <location>
        <begin position="135"/>
        <end position="203"/>
    </location>
</feature>
<feature type="compositionally biased region" description="Basic and acidic residues" evidence="2">
    <location>
        <begin position="495"/>
        <end position="507"/>
    </location>
</feature>
<gene>
    <name evidence="3" type="ORF">ASPZODRAFT_14140</name>
</gene>
<dbReference type="STRING" id="1073090.A0A1L9SQL9"/>
<feature type="region of interest" description="Disordered" evidence="2">
    <location>
        <begin position="1"/>
        <end position="96"/>
    </location>
</feature>
<feature type="compositionally biased region" description="Low complexity" evidence="2">
    <location>
        <begin position="719"/>
        <end position="729"/>
    </location>
</feature>
<feature type="region of interest" description="Disordered" evidence="2">
    <location>
        <begin position="883"/>
        <end position="904"/>
    </location>
</feature>
<feature type="compositionally biased region" description="Polar residues" evidence="2">
    <location>
        <begin position="587"/>
        <end position="599"/>
    </location>
</feature>
<keyword evidence="4" id="KW-1185">Reference proteome</keyword>
<feature type="compositionally biased region" description="Polar residues" evidence="2">
    <location>
        <begin position="262"/>
        <end position="274"/>
    </location>
</feature>
<evidence type="ECO:0000313" key="3">
    <source>
        <dbReference type="EMBL" id="OJJ49426.1"/>
    </source>
</evidence>
<keyword evidence="1" id="KW-0175">Coiled coil</keyword>
<sequence length="904" mass="100271">MNTPPPRASSEMSWFRDQSPATSKTPSTPRQGSRSSDSGVSTLVNPTSSLLQGLIKEQRASRGARGTLTEVSDEDGLRTPEPLQEDTPSERQRKINGALSAGLKQPREMGVREMDQYVSKINKLNFDLKLEIFHRTQQMAALEQKLARMQELENELKRMHELEDELDELRNVEDDNQRLRESNEELREELDKRDQAITEAVELICQLEQKVEELEETGDISRNSTPRPHSSDGPRGSELLVPEKTPPAPIAFDIPERKSSRRGTSMNNSRQVSLESRHLKRAPSFLREENRNTATLRSLYAPSHKQSHSPSSVVTKTESVPSVHDGAESPRLSVLSECSDLNPFDSPTRQKGFDQLQIPIRSKPVSISTTDSFLPDLEEYQGPRIRVDQWISPRPDPFEINMQKRRNRASLDVLKQPYQLNYEDGAVFNRESKNSSLDQKSRAKTTVYGGSRLPPTPDTMSTAHAGTTNRSNGSSDKGTSGQNSLNQGHQLARPRSADELTLRRDSGNSELADSLDLSCGPSMDHDRDDDVPTLFPFGLELPKAAELLGPAEPLTSKRSRIFKEDGMESIYPSNEEGHSPSVRPTIPISQTPEPTYSSPPLTPQDWIDAAKLSPRPRISMKRRAAPVDEDSPNVPQAGTHHHHGLAGSRAPSQTAFLSRRFSIGSGLEEPELHLDQTLPNPPRAVAQEQEPKKRRSLRPTFFGRSHNARRLQPSPIAEPVVVPDDSAPSPIIRKTRQATIGKRDGPVAGHGNVCALPMPTYAEGNTRDITPQSLSQSFTESHISSYGSLGRPTSSHGAEHKRRGSLGIFGWMKQSGTKRSEPSSPVASNPFLGEGVVRERERERASSRLAYESPAPDVDPPVSCSRGAALDADVIAANAKYQSRIGEEESARRPRYMDRRARRA</sequence>
<feature type="region of interest" description="Disordered" evidence="2">
    <location>
        <begin position="431"/>
        <end position="530"/>
    </location>
</feature>